<dbReference type="EMBL" id="ML975260">
    <property type="protein sequence ID" value="KAF1837578.1"/>
    <property type="molecule type" value="Genomic_DNA"/>
</dbReference>
<proteinExistence type="predicted"/>
<organism evidence="2 3">
    <name type="scientific">Decorospora gaudefroyi</name>
    <dbReference type="NCBI Taxonomy" id="184978"/>
    <lineage>
        <taxon>Eukaryota</taxon>
        <taxon>Fungi</taxon>
        <taxon>Dikarya</taxon>
        <taxon>Ascomycota</taxon>
        <taxon>Pezizomycotina</taxon>
        <taxon>Dothideomycetes</taxon>
        <taxon>Pleosporomycetidae</taxon>
        <taxon>Pleosporales</taxon>
        <taxon>Pleosporineae</taxon>
        <taxon>Pleosporaceae</taxon>
        <taxon>Decorospora</taxon>
    </lineage>
</organism>
<keyword evidence="1" id="KW-1133">Transmembrane helix</keyword>
<reference evidence="2" key="1">
    <citation type="submission" date="2020-01" db="EMBL/GenBank/DDBJ databases">
        <authorList>
            <consortium name="DOE Joint Genome Institute"/>
            <person name="Haridas S."/>
            <person name="Albert R."/>
            <person name="Binder M."/>
            <person name="Bloem J."/>
            <person name="Labutti K."/>
            <person name="Salamov A."/>
            <person name="Andreopoulos B."/>
            <person name="Baker S.E."/>
            <person name="Barry K."/>
            <person name="Bills G."/>
            <person name="Bluhm B.H."/>
            <person name="Cannon C."/>
            <person name="Castanera R."/>
            <person name="Culley D.E."/>
            <person name="Daum C."/>
            <person name="Ezra D."/>
            <person name="Gonzalez J.B."/>
            <person name="Henrissat B."/>
            <person name="Kuo A."/>
            <person name="Liang C."/>
            <person name="Lipzen A."/>
            <person name="Lutzoni F."/>
            <person name="Magnuson J."/>
            <person name="Mondo S."/>
            <person name="Nolan M."/>
            <person name="Ohm R."/>
            <person name="Pangilinan J."/>
            <person name="Park H.-J."/>
            <person name="Ramirez L."/>
            <person name="Alfaro M."/>
            <person name="Sun H."/>
            <person name="Tritt A."/>
            <person name="Yoshinaga Y."/>
            <person name="Zwiers L.-H."/>
            <person name="Turgeon B.G."/>
            <person name="Goodwin S.B."/>
            <person name="Spatafora J.W."/>
            <person name="Crous P.W."/>
            <person name="Grigoriev I.V."/>
        </authorList>
    </citation>
    <scope>NUCLEOTIDE SEQUENCE</scope>
    <source>
        <strain evidence="2">P77</strain>
    </source>
</reference>
<keyword evidence="1" id="KW-0472">Membrane</keyword>
<protein>
    <submittedName>
        <fullName evidence="2">Uncharacterized protein</fullName>
    </submittedName>
</protein>
<evidence type="ECO:0000313" key="2">
    <source>
        <dbReference type="EMBL" id="KAF1837578.1"/>
    </source>
</evidence>
<name>A0A6A5KKE4_9PLEO</name>
<gene>
    <name evidence="2" type="ORF">BDW02DRAFT_565879</name>
</gene>
<evidence type="ECO:0000256" key="1">
    <source>
        <dbReference type="SAM" id="Phobius"/>
    </source>
</evidence>
<keyword evidence="1" id="KW-0812">Transmembrane</keyword>
<keyword evidence="3" id="KW-1185">Reference proteome</keyword>
<feature type="transmembrane region" description="Helical" evidence="1">
    <location>
        <begin position="47"/>
        <end position="67"/>
    </location>
</feature>
<dbReference type="Proteomes" id="UP000800040">
    <property type="component" value="Unassembled WGS sequence"/>
</dbReference>
<dbReference type="AlphaFoldDB" id="A0A6A5KKE4"/>
<evidence type="ECO:0000313" key="3">
    <source>
        <dbReference type="Proteomes" id="UP000800040"/>
    </source>
</evidence>
<sequence length="70" mass="8021">MGWLFSIRPRESLFFGRSWCARGPVQRKIDQISLQGHPMFDSDDPSWVTGAIFSCHVVTLTACRLGFIKY</sequence>
<accession>A0A6A5KKE4</accession>